<feature type="compositionally biased region" description="Polar residues" evidence="2">
    <location>
        <begin position="615"/>
        <end position="624"/>
    </location>
</feature>
<dbReference type="EMBL" id="CP092620">
    <property type="protein sequence ID" value="UMM11191.1"/>
    <property type="molecule type" value="Genomic_DNA"/>
</dbReference>
<evidence type="ECO:0000256" key="1">
    <source>
        <dbReference type="SAM" id="Coils"/>
    </source>
</evidence>
<feature type="region of interest" description="Disordered" evidence="2">
    <location>
        <begin position="372"/>
        <end position="447"/>
    </location>
</feature>
<feature type="compositionally biased region" description="Polar residues" evidence="2">
    <location>
        <begin position="344"/>
        <end position="353"/>
    </location>
</feature>
<feature type="region of interest" description="Disordered" evidence="2">
    <location>
        <begin position="289"/>
        <end position="353"/>
    </location>
</feature>
<gene>
    <name evidence="3" type="ORF">L5515_000594</name>
</gene>
<feature type="region of interest" description="Disordered" evidence="2">
    <location>
        <begin position="1"/>
        <end position="26"/>
    </location>
</feature>
<sequence length="624" mass="68936">MKTQSIGCAGSPATNNMSLPSLKKRPNETNSKILRSHEFLRQSTQLIDRSLINAEGSQMLEKMLSKMIAEAQGKYALDEEGAKIAQSGKLLEDLKTTYQTSITVMEERFLLTELARHVQQKKLDVNRNYTQCDLLRKATQSSNAEIRRERNVYEKRLQNAKKSALELSTKHACILRLLENSTDVGQLRTIEEDKSILEKEVDLSRSEKIYLAEDIRTKTSTLKAESKKTFQKTIIECAKHYTLFQTLSPKLMSCKTNLERLKNEEESRRACGSLDETMQFDRSFVLASMEKEKSPEKNDLSPPVNLNTSQKVSSRSTSFNESIQQTDQMEVEEFEGDGERNHSKNGSAEKINTSRSLLEDITVFPTAPIPRIVDQAPKRRESVVETQRVVPRDPSPEPVDQGEEIEKQTDQSIDVMELDNQEEVEPMEEENQEQTKQGDVKSQKISEKLNSSVTSSFEFPKLNKPAVEVQKSNALKILDKSDNGDSVTDTPMRVDEDDILSENGSNRSTNFSFNFFGNTKSGAGSDVNGVENDTDGNFDFNFGSIGAGDDGLYNGSGGAFDFLGCGGDEEGSTSSTNASDPFGFGASAAGSGGGDTSFNLNFDGDNEGGGASDAGGNSTSFFNF</sequence>
<name>A0AAE9E077_CAEBR</name>
<feature type="compositionally biased region" description="Polar residues" evidence="2">
    <location>
        <begin position="304"/>
        <end position="328"/>
    </location>
</feature>
<keyword evidence="1" id="KW-0175">Coiled coil</keyword>
<feature type="compositionally biased region" description="Acidic residues" evidence="2">
    <location>
        <begin position="416"/>
        <end position="432"/>
    </location>
</feature>
<feature type="compositionally biased region" description="Basic and acidic residues" evidence="2">
    <location>
        <begin position="436"/>
        <end position="447"/>
    </location>
</feature>
<feature type="region of interest" description="Disordered" evidence="2">
    <location>
        <begin position="595"/>
        <end position="624"/>
    </location>
</feature>
<feature type="coiled-coil region" evidence="1">
    <location>
        <begin position="143"/>
        <end position="207"/>
    </location>
</feature>
<dbReference type="Proteomes" id="UP000829354">
    <property type="component" value="Chromosome I"/>
</dbReference>
<proteinExistence type="predicted"/>
<feature type="compositionally biased region" description="Polar residues" evidence="2">
    <location>
        <begin position="1"/>
        <end position="19"/>
    </location>
</feature>
<evidence type="ECO:0000256" key="2">
    <source>
        <dbReference type="SAM" id="MobiDB-lite"/>
    </source>
</evidence>
<keyword evidence="4" id="KW-1185">Reference proteome</keyword>
<reference evidence="3 4" key="1">
    <citation type="submission" date="2022-04" db="EMBL/GenBank/DDBJ databases">
        <title>Chromosome-level reference genomes for two strains of Caenorhabditis briggsae: an improved platform for comparative genomics.</title>
        <authorList>
            <person name="Stevens L."/>
            <person name="Andersen E."/>
        </authorList>
    </citation>
    <scope>NUCLEOTIDE SEQUENCE [LARGE SCALE GENOMIC DNA]</scope>
    <source>
        <strain evidence="3">VX34</strain>
        <tissue evidence="3">Whole-organism</tissue>
    </source>
</reference>
<accession>A0AAE9E077</accession>
<protein>
    <submittedName>
        <fullName evidence="3">Uncharacterized protein</fullName>
    </submittedName>
</protein>
<dbReference type="AlphaFoldDB" id="A0AAE9E077"/>
<feature type="compositionally biased region" description="Basic and acidic residues" evidence="2">
    <location>
        <begin position="289"/>
        <end position="299"/>
    </location>
</feature>
<evidence type="ECO:0000313" key="3">
    <source>
        <dbReference type="EMBL" id="UMM11191.1"/>
    </source>
</evidence>
<evidence type="ECO:0000313" key="4">
    <source>
        <dbReference type="Proteomes" id="UP000829354"/>
    </source>
</evidence>
<organism evidence="3 4">
    <name type="scientific">Caenorhabditis briggsae</name>
    <dbReference type="NCBI Taxonomy" id="6238"/>
    <lineage>
        <taxon>Eukaryota</taxon>
        <taxon>Metazoa</taxon>
        <taxon>Ecdysozoa</taxon>
        <taxon>Nematoda</taxon>
        <taxon>Chromadorea</taxon>
        <taxon>Rhabditida</taxon>
        <taxon>Rhabditina</taxon>
        <taxon>Rhabditomorpha</taxon>
        <taxon>Rhabditoidea</taxon>
        <taxon>Rhabditidae</taxon>
        <taxon>Peloderinae</taxon>
        <taxon>Caenorhabditis</taxon>
    </lineage>
</organism>